<organism evidence="2 3">
    <name type="scientific">Pelagerythrobacter aerophilus</name>
    <dbReference type="NCBI Taxonomy" id="2306995"/>
    <lineage>
        <taxon>Bacteria</taxon>
        <taxon>Pseudomonadati</taxon>
        <taxon>Pseudomonadota</taxon>
        <taxon>Alphaproteobacteria</taxon>
        <taxon>Sphingomonadales</taxon>
        <taxon>Erythrobacteraceae</taxon>
        <taxon>Pelagerythrobacter</taxon>
    </lineage>
</organism>
<dbReference type="AlphaFoldDB" id="A0A418NJS9"/>
<sequence>MSALQRAKLYLVASYLGAAATCLLILALVFGWPDFVRGFSIGLLLVSLLMLLRRRLRDEYFNELWKAGASMAFLAAVAWFLLAEGVAHGLGGVDGGPYWPERMTGVVAIAAFFIGFHAKRLQSR</sequence>
<protein>
    <submittedName>
        <fullName evidence="2">Uncharacterized protein</fullName>
    </submittedName>
</protein>
<gene>
    <name evidence="2" type="ORF">D2V04_05410</name>
</gene>
<dbReference type="RefSeq" id="WP_119512261.1">
    <property type="nucleotide sequence ID" value="NZ_QXFK01000014.1"/>
</dbReference>
<comment type="caution">
    <text evidence="2">The sequence shown here is derived from an EMBL/GenBank/DDBJ whole genome shotgun (WGS) entry which is preliminary data.</text>
</comment>
<evidence type="ECO:0000313" key="2">
    <source>
        <dbReference type="EMBL" id="RIV79429.1"/>
    </source>
</evidence>
<dbReference type="Proteomes" id="UP000285092">
    <property type="component" value="Unassembled WGS sequence"/>
</dbReference>
<evidence type="ECO:0000313" key="3">
    <source>
        <dbReference type="Proteomes" id="UP000285092"/>
    </source>
</evidence>
<accession>A0A418NJS9</accession>
<keyword evidence="1" id="KW-0812">Transmembrane</keyword>
<dbReference type="EMBL" id="QXFK01000014">
    <property type="protein sequence ID" value="RIV79429.1"/>
    <property type="molecule type" value="Genomic_DNA"/>
</dbReference>
<evidence type="ECO:0000256" key="1">
    <source>
        <dbReference type="SAM" id="Phobius"/>
    </source>
</evidence>
<keyword evidence="1" id="KW-0472">Membrane</keyword>
<keyword evidence="1" id="KW-1133">Transmembrane helix</keyword>
<name>A0A418NJS9_9SPHN</name>
<feature type="transmembrane region" description="Helical" evidence="1">
    <location>
        <begin position="102"/>
        <end position="118"/>
    </location>
</feature>
<reference evidence="2 3" key="1">
    <citation type="submission" date="2018-08" db="EMBL/GenBank/DDBJ databases">
        <title>Altererythrobacter sp.Ery1 and Ery12, the genome sequencing of novel strains in genus Alterythrobacter.</title>
        <authorList>
            <person name="Cheng H."/>
            <person name="Wu Y.-H."/>
            <person name="Fang C."/>
            <person name="Xu X.-W."/>
        </authorList>
    </citation>
    <scope>NUCLEOTIDE SEQUENCE [LARGE SCALE GENOMIC DNA]</scope>
    <source>
        <strain evidence="2 3">Ery1</strain>
    </source>
</reference>
<keyword evidence="3" id="KW-1185">Reference proteome</keyword>
<feature type="transmembrane region" description="Helical" evidence="1">
    <location>
        <begin position="64"/>
        <end position="82"/>
    </location>
</feature>
<proteinExistence type="predicted"/>
<feature type="transmembrane region" description="Helical" evidence="1">
    <location>
        <begin position="35"/>
        <end position="52"/>
    </location>
</feature>
<feature type="transmembrane region" description="Helical" evidence="1">
    <location>
        <begin position="9"/>
        <end position="29"/>
    </location>
</feature>
<dbReference type="OrthoDB" id="7429125at2"/>